<evidence type="ECO:0000313" key="3">
    <source>
        <dbReference type="Proteomes" id="UP001396334"/>
    </source>
</evidence>
<name>A0ABR2A331_9ROSI</name>
<dbReference type="EMBL" id="JBBPBN010000404">
    <property type="protein sequence ID" value="KAK8487257.1"/>
    <property type="molecule type" value="Genomic_DNA"/>
</dbReference>
<dbReference type="Proteomes" id="UP001396334">
    <property type="component" value="Unassembled WGS sequence"/>
</dbReference>
<organism evidence="2 3">
    <name type="scientific">Hibiscus sabdariffa</name>
    <name type="common">roselle</name>
    <dbReference type="NCBI Taxonomy" id="183260"/>
    <lineage>
        <taxon>Eukaryota</taxon>
        <taxon>Viridiplantae</taxon>
        <taxon>Streptophyta</taxon>
        <taxon>Embryophyta</taxon>
        <taxon>Tracheophyta</taxon>
        <taxon>Spermatophyta</taxon>
        <taxon>Magnoliopsida</taxon>
        <taxon>eudicotyledons</taxon>
        <taxon>Gunneridae</taxon>
        <taxon>Pentapetalae</taxon>
        <taxon>rosids</taxon>
        <taxon>malvids</taxon>
        <taxon>Malvales</taxon>
        <taxon>Malvaceae</taxon>
        <taxon>Malvoideae</taxon>
        <taxon>Hibiscus</taxon>
    </lineage>
</organism>
<keyword evidence="3" id="KW-1185">Reference proteome</keyword>
<feature type="compositionally biased region" description="Polar residues" evidence="1">
    <location>
        <begin position="14"/>
        <end position="25"/>
    </location>
</feature>
<evidence type="ECO:0000256" key="1">
    <source>
        <dbReference type="SAM" id="MobiDB-lite"/>
    </source>
</evidence>
<reference evidence="2 3" key="1">
    <citation type="journal article" date="2024" name="G3 (Bethesda)">
        <title>Genome assembly of Hibiscus sabdariffa L. provides insights into metabolisms of medicinal natural products.</title>
        <authorList>
            <person name="Kim T."/>
        </authorList>
    </citation>
    <scope>NUCLEOTIDE SEQUENCE [LARGE SCALE GENOMIC DNA]</scope>
    <source>
        <strain evidence="2">TK-2024</strain>
        <tissue evidence="2">Old leaves</tissue>
    </source>
</reference>
<protein>
    <submittedName>
        <fullName evidence="2">Uncharacterized protein</fullName>
    </submittedName>
</protein>
<evidence type="ECO:0000313" key="2">
    <source>
        <dbReference type="EMBL" id="KAK8487257.1"/>
    </source>
</evidence>
<comment type="caution">
    <text evidence="2">The sequence shown here is derived from an EMBL/GenBank/DDBJ whole genome shotgun (WGS) entry which is preliminary data.</text>
</comment>
<proteinExistence type="predicted"/>
<gene>
    <name evidence="2" type="ORF">V6N11_037832</name>
</gene>
<feature type="region of interest" description="Disordered" evidence="1">
    <location>
        <begin position="1"/>
        <end position="25"/>
    </location>
</feature>
<sequence length="282" mass="30651">MEMEEEGGKFEVSVPTSHDQTQNKANQSVLPKVLYANMDNSVGKSMLISVKLNTSSVATENSDALFGPWMVANTRRQRQQSSSTGNKPTVVSCLRAATGFEGGDEQRMATDMGAVPPRVVLNVAYRASKPNKKSKAAQVVAGKAVVVSMVDSHQVSMLEHQPASNNEAHAIMTILEQGHGRLSSDISLVGKNKAVKSRGAKENFLQDLQIRKAMEAKTILRSVLSEWVDNVTSQLNSLAAHADLDPGRSIKVVVPPDDNRDVIQHMDGNVIPLRHYQPMALD</sequence>
<accession>A0ABR2A331</accession>